<evidence type="ECO:0000256" key="9">
    <source>
        <dbReference type="PIRSR" id="PIRSR618319-50"/>
    </source>
</evidence>
<evidence type="ECO:0000256" key="3">
    <source>
        <dbReference type="ARBA" id="ARBA00022679"/>
    </source>
</evidence>
<dbReference type="InterPro" id="IPR018319">
    <property type="entry name" value="SelA-like"/>
</dbReference>
<keyword evidence="4 8" id="KW-0663">Pyridoxal phosphate</keyword>
<keyword evidence="10" id="KW-0175">Coiled coil</keyword>
<sequence>MKISNFREALRHIPAIHVLIQDPSMEAFAALMGRNTVLTSLRRGTEQLKASILSDPEYYRNHKIETSEDLFDHLMDLVLSLLEKQRLFALQPVINATGVVLHTNLGRAPLSQETLKQVMEVSTGYSNLEYDLDFGKRGSRYDHMEELLCRLTGAEAAMVVNNNAGAVFLCLNTFAKDKEVIVSRGEQVEIGGSFRVPEIIKESGCILKEVGTTNKTKCSDYEEAITENTSILLKVHTSNYKIIGFTSSVSLAEISIPEDRADILCMEDLGSGCLTDLSLFDLPREKTPMDSLKEGADLVTFSGDKLLGGAQAGIILGKRSLVEKIKKNHLARILRCDKMTIAALHSVLQIYDASEDPVSQIPSLTMLCEKIEVLEAKAKRLRQRVEEAGIESAALELLDVEEEAGGGSLPGVVLQGKAVALVSQTISPDDLRNRLRRSLNPIVCRISEDRVLFHVRTIREEEFDIIATELKKCWEAKP</sequence>
<keyword evidence="3 8" id="KW-0808">Transferase</keyword>
<dbReference type="Gene3D" id="3.90.1150.180">
    <property type="match status" value="1"/>
</dbReference>
<dbReference type="GO" id="GO:0005737">
    <property type="term" value="C:cytoplasm"/>
    <property type="evidence" value="ECO:0007669"/>
    <property type="project" value="UniProtKB-SubCell"/>
</dbReference>
<keyword evidence="12" id="KW-1185">Reference proteome</keyword>
<reference evidence="11" key="1">
    <citation type="submission" date="2021-03" db="EMBL/GenBank/DDBJ databases">
        <title>Alkalibacter marinus sp. nov., isolated from tidal flat sediment.</title>
        <authorList>
            <person name="Namirimu T."/>
            <person name="Yang J.-A."/>
            <person name="Yang S.-H."/>
            <person name="Kim Y.-J."/>
            <person name="Kwon K.K."/>
        </authorList>
    </citation>
    <scope>NUCLEOTIDE SEQUENCE</scope>
    <source>
        <strain evidence="11">ES005</strain>
    </source>
</reference>
<comment type="pathway">
    <text evidence="8">Aminoacyl-tRNA biosynthesis; selenocysteinyl-tRNA(Sec) biosynthesis; selenocysteinyl-tRNA(Sec) from L-seryl-tRNA(Sec) (bacterial route): step 1/1.</text>
</comment>
<dbReference type="InterPro" id="IPR015424">
    <property type="entry name" value="PyrdxlP-dep_Trfase"/>
</dbReference>
<dbReference type="GO" id="GO:0004125">
    <property type="term" value="F:L-seryl-tRNA(Sec) selenium transferase activity"/>
    <property type="evidence" value="ECO:0007669"/>
    <property type="project" value="UniProtKB-UniRule"/>
</dbReference>
<feature type="coiled-coil region" evidence="10">
    <location>
        <begin position="364"/>
        <end position="398"/>
    </location>
</feature>
<gene>
    <name evidence="8 11" type="primary">selA</name>
    <name evidence="11" type="ORF">J0B03_10795</name>
</gene>
<dbReference type="EMBL" id="CP071444">
    <property type="protein sequence ID" value="QSX08264.1"/>
    <property type="molecule type" value="Genomic_DNA"/>
</dbReference>
<organism evidence="11 12">
    <name type="scientific">Alkalibacter rhizosphaerae</name>
    <dbReference type="NCBI Taxonomy" id="2815577"/>
    <lineage>
        <taxon>Bacteria</taxon>
        <taxon>Bacillati</taxon>
        <taxon>Bacillota</taxon>
        <taxon>Clostridia</taxon>
        <taxon>Eubacteriales</taxon>
        <taxon>Eubacteriaceae</taxon>
        <taxon>Alkalibacter</taxon>
    </lineage>
</organism>
<evidence type="ECO:0000313" key="11">
    <source>
        <dbReference type="EMBL" id="QSX08264.1"/>
    </source>
</evidence>
<keyword evidence="2 8" id="KW-0963">Cytoplasm</keyword>
<keyword evidence="6 8" id="KW-0711">Selenium</keyword>
<evidence type="ECO:0000256" key="2">
    <source>
        <dbReference type="ARBA" id="ARBA00022490"/>
    </source>
</evidence>
<dbReference type="InterPro" id="IPR015421">
    <property type="entry name" value="PyrdxlP-dep_Trfase_major"/>
</dbReference>
<evidence type="ECO:0000256" key="10">
    <source>
        <dbReference type="SAM" id="Coils"/>
    </source>
</evidence>
<dbReference type="EC" id="2.9.1.1" evidence="8"/>
<comment type="similarity">
    <text evidence="7 8">Belongs to the SelA family.</text>
</comment>
<dbReference type="GO" id="GO:0001717">
    <property type="term" value="P:conversion of seryl-tRNAsec to selenocys-tRNAsec"/>
    <property type="evidence" value="ECO:0007669"/>
    <property type="project" value="UniProtKB-UniRule"/>
</dbReference>
<dbReference type="Pfam" id="PF03841">
    <property type="entry name" value="SelA"/>
    <property type="match status" value="1"/>
</dbReference>
<evidence type="ECO:0000256" key="5">
    <source>
        <dbReference type="ARBA" id="ARBA00022917"/>
    </source>
</evidence>
<dbReference type="HAMAP" id="MF_00423">
    <property type="entry name" value="SelA"/>
    <property type="match status" value="1"/>
</dbReference>
<dbReference type="KEGG" id="alka:J0B03_10795"/>
<protein>
    <recommendedName>
        <fullName evidence="8">L-seryl-tRNA(Sec) selenium transferase</fullName>
        <ecNumber evidence="8">2.9.1.1</ecNumber>
    </recommendedName>
    <alternativeName>
        <fullName evidence="8">Selenocysteine synthase</fullName>
        <shortName evidence="8">Sec synthase</shortName>
    </alternativeName>
    <alternativeName>
        <fullName evidence="8">Selenocysteinyl-tRNA(Sec) synthase</fullName>
    </alternativeName>
</protein>
<keyword evidence="5 8" id="KW-0648">Protein biosynthesis</keyword>
<dbReference type="PANTHER" id="PTHR32328">
    <property type="entry name" value="L-SERYL-TRNA(SEC) SELENIUM TRANSFERASE"/>
    <property type="match status" value="1"/>
</dbReference>
<evidence type="ECO:0000256" key="6">
    <source>
        <dbReference type="ARBA" id="ARBA00023266"/>
    </source>
</evidence>
<dbReference type="InterPro" id="IPR004534">
    <property type="entry name" value="SelA_trans"/>
</dbReference>
<dbReference type="Gene3D" id="3.40.640.10">
    <property type="entry name" value="Type I PLP-dependent aspartate aminotransferase-like (Major domain)"/>
    <property type="match status" value="1"/>
</dbReference>
<evidence type="ECO:0000313" key="12">
    <source>
        <dbReference type="Proteomes" id="UP000663499"/>
    </source>
</evidence>
<dbReference type="GO" id="GO:0001514">
    <property type="term" value="P:selenocysteine incorporation"/>
    <property type="evidence" value="ECO:0007669"/>
    <property type="project" value="UniProtKB-UniRule"/>
</dbReference>
<name>A0A974XEA1_9FIRM</name>
<comment type="subcellular location">
    <subcellularLocation>
        <location evidence="8">Cytoplasm</location>
    </subcellularLocation>
</comment>
<proteinExistence type="inferred from homology"/>
<dbReference type="AlphaFoldDB" id="A0A974XEA1"/>
<evidence type="ECO:0000256" key="7">
    <source>
        <dbReference type="ARBA" id="ARBA00044507"/>
    </source>
</evidence>
<comment type="catalytic activity">
    <reaction evidence="8">
        <text>L-seryl-tRNA(Sec) + selenophosphate + H(+) = L-selenocysteinyl-tRNA(Sec) + phosphate</text>
        <dbReference type="Rhea" id="RHEA:22728"/>
        <dbReference type="Rhea" id="RHEA-COMP:9742"/>
        <dbReference type="Rhea" id="RHEA-COMP:9743"/>
        <dbReference type="ChEBI" id="CHEBI:15378"/>
        <dbReference type="ChEBI" id="CHEBI:16144"/>
        <dbReference type="ChEBI" id="CHEBI:43474"/>
        <dbReference type="ChEBI" id="CHEBI:78533"/>
        <dbReference type="ChEBI" id="CHEBI:78573"/>
        <dbReference type="EC" id="2.9.1.1"/>
    </reaction>
</comment>
<dbReference type="Proteomes" id="UP000663499">
    <property type="component" value="Chromosome"/>
</dbReference>
<evidence type="ECO:0000256" key="4">
    <source>
        <dbReference type="ARBA" id="ARBA00022898"/>
    </source>
</evidence>
<comment type="cofactor">
    <cofactor evidence="1 8 9">
        <name>pyridoxal 5'-phosphate</name>
        <dbReference type="ChEBI" id="CHEBI:597326"/>
    </cofactor>
</comment>
<dbReference type="SUPFAM" id="SSF53383">
    <property type="entry name" value="PLP-dependent transferases"/>
    <property type="match status" value="1"/>
</dbReference>
<dbReference type="PANTHER" id="PTHR32328:SF0">
    <property type="entry name" value="L-SERYL-TRNA(SEC) SELENIUM TRANSFERASE"/>
    <property type="match status" value="1"/>
</dbReference>
<evidence type="ECO:0000256" key="8">
    <source>
        <dbReference type="HAMAP-Rule" id="MF_00423"/>
    </source>
</evidence>
<dbReference type="NCBIfam" id="TIGR00474">
    <property type="entry name" value="selA"/>
    <property type="match status" value="1"/>
</dbReference>
<dbReference type="RefSeq" id="WP_207299606.1">
    <property type="nucleotide sequence ID" value="NZ_CP071444.1"/>
</dbReference>
<accession>A0A974XEA1</accession>
<evidence type="ECO:0000256" key="1">
    <source>
        <dbReference type="ARBA" id="ARBA00001933"/>
    </source>
</evidence>
<comment type="function">
    <text evidence="8">Converts seryl-tRNA(Sec) to selenocysteinyl-tRNA(Sec) required for selenoprotein biosynthesis.</text>
</comment>
<feature type="modified residue" description="N6-(pyridoxal phosphate)lysine" evidence="8 9">
    <location>
        <position position="305"/>
    </location>
</feature>